<name>A0AC59Y7I3_RANTA</name>
<reference evidence="1" key="2">
    <citation type="submission" date="2025-03" db="EMBL/GenBank/DDBJ databases">
        <authorList>
            <consortium name="ELIXIR-Norway"/>
            <consortium name="Elixir Norway"/>
        </authorList>
    </citation>
    <scope>NUCLEOTIDE SEQUENCE</scope>
</reference>
<dbReference type="Proteomes" id="UP001162501">
    <property type="component" value="Chromosome 11"/>
</dbReference>
<gene>
    <name evidence="1" type="ORF">MRATA1EN22A_LOCUS2697</name>
</gene>
<reference evidence="1" key="1">
    <citation type="submission" date="2023-05" db="EMBL/GenBank/DDBJ databases">
        <authorList>
            <consortium name="ELIXIR-Norway"/>
        </authorList>
    </citation>
    <scope>NUCLEOTIDE SEQUENCE</scope>
</reference>
<evidence type="ECO:0000313" key="1">
    <source>
        <dbReference type="EMBL" id="CAM9452049.1"/>
    </source>
</evidence>
<evidence type="ECO:0000313" key="2">
    <source>
        <dbReference type="Proteomes" id="UP001162501"/>
    </source>
</evidence>
<organism evidence="1 2">
    <name type="scientific">Rangifer tarandus platyrhynchus</name>
    <name type="common">Svalbard reindeer</name>
    <dbReference type="NCBI Taxonomy" id="3082113"/>
    <lineage>
        <taxon>Eukaryota</taxon>
        <taxon>Metazoa</taxon>
        <taxon>Chordata</taxon>
        <taxon>Craniata</taxon>
        <taxon>Vertebrata</taxon>
        <taxon>Euteleostomi</taxon>
        <taxon>Mammalia</taxon>
        <taxon>Eutheria</taxon>
        <taxon>Laurasiatheria</taxon>
        <taxon>Artiodactyla</taxon>
        <taxon>Ruminantia</taxon>
        <taxon>Pecora</taxon>
        <taxon>Cervidae</taxon>
        <taxon>Odocoileinae</taxon>
        <taxon>Rangifer</taxon>
    </lineage>
</organism>
<accession>A0AC59Y7I3</accession>
<protein>
    <submittedName>
        <fullName evidence="1">Uncharacterized protein</fullName>
    </submittedName>
</protein>
<dbReference type="EMBL" id="OX596095">
    <property type="protein sequence ID" value="CAM9452049.1"/>
    <property type="molecule type" value="Genomic_DNA"/>
</dbReference>
<sequence length="132" mass="14224">MLSEVKVKVLVAQSCLTFCNPMDCSLPGSSLQGICQARILEWVAISFSRGSSRLRDRTGSLAQQAGSLLSGPPGKVKVAQSYLAPCDPMDYTVHGIFQARILEWVAFPFSRGSSQPRDGTQVSHIVGGFFTS</sequence>
<proteinExistence type="predicted"/>